<comment type="similarity">
    <text evidence="2 14 15">Belongs to the TonB-dependent receptor family.</text>
</comment>
<dbReference type="InterPro" id="IPR010105">
    <property type="entry name" value="TonB_sidphr_rcpt"/>
</dbReference>
<keyword evidence="6 14" id="KW-0812">Transmembrane</keyword>
<dbReference type="InterPro" id="IPR012910">
    <property type="entry name" value="Plug_dom"/>
</dbReference>
<dbReference type="InterPro" id="IPR037066">
    <property type="entry name" value="Plug_dom_sf"/>
</dbReference>
<reference evidence="19" key="1">
    <citation type="journal article" date="2019" name="Int. J. Syst. Evol. Microbiol.">
        <title>The Global Catalogue of Microorganisms (GCM) 10K type strain sequencing project: providing services to taxonomists for standard genome sequencing and annotation.</title>
        <authorList>
            <consortium name="The Broad Institute Genomics Platform"/>
            <consortium name="The Broad Institute Genome Sequencing Center for Infectious Disease"/>
            <person name="Wu L."/>
            <person name="Ma J."/>
        </authorList>
    </citation>
    <scope>NUCLEOTIDE SEQUENCE [LARGE SCALE GENOMIC DNA]</scope>
    <source>
        <strain evidence="19">CGMCC 1.16275</strain>
    </source>
</reference>
<dbReference type="InterPro" id="IPR011662">
    <property type="entry name" value="Secretin/TonB_short_N"/>
</dbReference>
<evidence type="ECO:0000256" key="11">
    <source>
        <dbReference type="ARBA" id="ARBA00023136"/>
    </source>
</evidence>
<dbReference type="Gene3D" id="2.40.170.20">
    <property type="entry name" value="TonB-dependent receptor, beta-barrel domain"/>
    <property type="match status" value="1"/>
</dbReference>
<keyword evidence="9" id="KW-0406">Ion transport</keyword>
<keyword evidence="8" id="KW-0408">Iron</keyword>
<evidence type="ECO:0000256" key="10">
    <source>
        <dbReference type="ARBA" id="ARBA00023077"/>
    </source>
</evidence>
<dbReference type="SUPFAM" id="SSF56935">
    <property type="entry name" value="Porins"/>
    <property type="match status" value="1"/>
</dbReference>
<evidence type="ECO:0000256" key="6">
    <source>
        <dbReference type="ARBA" id="ARBA00022692"/>
    </source>
</evidence>
<keyword evidence="7 16" id="KW-0732">Signal</keyword>
<evidence type="ECO:0000256" key="12">
    <source>
        <dbReference type="ARBA" id="ARBA00023170"/>
    </source>
</evidence>
<evidence type="ECO:0000256" key="15">
    <source>
        <dbReference type="RuleBase" id="RU003357"/>
    </source>
</evidence>
<evidence type="ECO:0000256" key="5">
    <source>
        <dbReference type="ARBA" id="ARBA00022496"/>
    </source>
</evidence>
<dbReference type="Gene3D" id="3.55.50.30">
    <property type="match status" value="1"/>
</dbReference>
<evidence type="ECO:0000256" key="2">
    <source>
        <dbReference type="ARBA" id="ARBA00009810"/>
    </source>
</evidence>
<dbReference type="NCBIfam" id="TIGR01783">
    <property type="entry name" value="TonB-siderophor"/>
    <property type="match status" value="1"/>
</dbReference>
<evidence type="ECO:0000256" key="1">
    <source>
        <dbReference type="ARBA" id="ARBA00004571"/>
    </source>
</evidence>
<evidence type="ECO:0000256" key="4">
    <source>
        <dbReference type="ARBA" id="ARBA00022452"/>
    </source>
</evidence>
<dbReference type="Pfam" id="PF00593">
    <property type="entry name" value="TonB_dep_Rec_b-barrel"/>
    <property type="match status" value="1"/>
</dbReference>
<keyword evidence="5" id="KW-0410">Iron transport</keyword>
<dbReference type="EMBL" id="JBHTCM010000009">
    <property type="protein sequence ID" value="MFC7333023.1"/>
    <property type="molecule type" value="Genomic_DNA"/>
</dbReference>
<dbReference type="Gene3D" id="2.170.130.10">
    <property type="entry name" value="TonB-dependent receptor, plug domain"/>
    <property type="match status" value="1"/>
</dbReference>
<evidence type="ECO:0000256" key="8">
    <source>
        <dbReference type="ARBA" id="ARBA00023004"/>
    </source>
</evidence>
<evidence type="ECO:0000313" key="19">
    <source>
        <dbReference type="Proteomes" id="UP001596456"/>
    </source>
</evidence>
<protein>
    <submittedName>
        <fullName evidence="18">TonB-dependent siderophore receptor</fullName>
    </submittedName>
</protein>
<dbReference type="InterPro" id="IPR000531">
    <property type="entry name" value="Beta-barrel_TonB"/>
</dbReference>
<feature type="chain" id="PRO_5047343784" evidence="16">
    <location>
        <begin position="29"/>
        <end position="792"/>
    </location>
</feature>
<evidence type="ECO:0000259" key="17">
    <source>
        <dbReference type="SMART" id="SM00965"/>
    </source>
</evidence>
<dbReference type="PROSITE" id="PS52016">
    <property type="entry name" value="TONB_DEPENDENT_REC_3"/>
    <property type="match status" value="1"/>
</dbReference>
<organism evidence="18 19">
    <name type="scientific">Rhodocista pekingensis</name>
    <dbReference type="NCBI Taxonomy" id="201185"/>
    <lineage>
        <taxon>Bacteria</taxon>
        <taxon>Pseudomonadati</taxon>
        <taxon>Pseudomonadota</taxon>
        <taxon>Alphaproteobacteria</taxon>
        <taxon>Rhodospirillales</taxon>
        <taxon>Azospirillaceae</taxon>
        <taxon>Rhodocista</taxon>
    </lineage>
</organism>
<evidence type="ECO:0000256" key="14">
    <source>
        <dbReference type="PROSITE-ProRule" id="PRU01360"/>
    </source>
</evidence>
<evidence type="ECO:0000313" key="18">
    <source>
        <dbReference type="EMBL" id="MFC7333023.1"/>
    </source>
</evidence>
<keyword evidence="12 18" id="KW-0675">Receptor</keyword>
<dbReference type="PANTHER" id="PTHR32552">
    <property type="entry name" value="FERRICHROME IRON RECEPTOR-RELATED"/>
    <property type="match status" value="1"/>
</dbReference>
<evidence type="ECO:0000256" key="7">
    <source>
        <dbReference type="ARBA" id="ARBA00022729"/>
    </source>
</evidence>
<dbReference type="RefSeq" id="WP_377357834.1">
    <property type="nucleotide sequence ID" value="NZ_JBHTCM010000009.1"/>
</dbReference>
<dbReference type="PANTHER" id="PTHR32552:SF68">
    <property type="entry name" value="FERRICHROME OUTER MEMBRANE TRANSPORTER_PHAGE RECEPTOR"/>
    <property type="match status" value="1"/>
</dbReference>
<name>A0ABW2KUK0_9PROT</name>
<keyword evidence="10 15" id="KW-0798">TonB box</keyword>
<dbReference type="SMART" id="SM00965">
    <property type="entry name" value="STN"/>
    <property type="match status" value="1"/>
</dbReference>
<gene>
    <name evidence="18" type="ORF">ACFQPS_07600</name>
</gene>
<sequence>MGEMTIGWFRAAATSLVAVSVMVGAAQAQAIRIDIPAGDLGPALTAFARASGLQILADPSMTDGLKTRGVSGEMAPREALEALFAGTGLGFEMHGDAVIVRSTAAAPVAPATPARPKPEAAAAPAAEPMEELTITGYRVQATAGGTRIVTPLKDLPMSVQVVNQELIKDLGARKIEDAIRFVSGINKVNRNDNLGRGERFAIRGFNSSLIMRNGVPYNVFSDTANIQQIDVVKGANSILYGFNDPGGLINYITRAPQAEAAYSVSQTIGSFDYYRTEADATGPLFGDTRYRLMAAYTNAGSHLENGKEEMVFVNPVVDFALGEKTRLLLDYEYRETDSRYQRDAYPQVRDLASVGIRYADAGTRYSPIFPDDRNIITAQNLEVRLTHEFGEDTTLRLVGAHTEIDSDQFNMIGWAMVPGSDRLLVRRNYLELNHQDTDFVFADLSTRFDTSWMTHQVILGGQYLRREGESFGRTGAYAPAIDVLNPPTDPAVRYYRPETRDQLAAGAVFVENAPTESKGFFVTDQITLADDRTHILVGARYDDLNGTDNTTPQAGVNYTVNDWLSVYGLYSESFRLNASYTLQSGEVRTFDPESGINKEVGLKLDLFDRRLSGTVAFFNLKRENVLQVIASDDPLKPIFNLSGEERSKGVEIDIAGRIGPDFTVFASYAYTDSEVLTSTNPALVGAPLEGVAKNAVSVFGKYDFGAVGPGDLSANAGLLWRQGPILMTNNTPGNSPFAADSYTVLDAGLDYVLPSGLALSLKVTNLTDEAYMDRRAAYAAPRRINLVVRKEF</sequence>
<feature type="domain" description="Secretin/TonB short N-terminal" evidence="17">
    <location>
        <begin position="53"/>
        <end position="103"/>
    </location>
</feature>
<evidence type="ECO:0000256" key="3">
    <source>
        <dbReference type="ARBA" id="ARBA00022448"/>
    </source>
</evidence>
<feature type="signal peptide" evidence="16">
    <location>
        <begin position="1"/>
        <end position="28"/>
    </location>
</feature>
<dbReference type="CDD" id="cd01347">
    <property type="entry name" value="ligand_gated_channel"/>
    <property type="match status" value="1"/>
</dbReference>
<dbReference type="Pfam" id="PF07715">
    <property type="entry name" value="Plug"/>
    <property type="match status" value="1"/>
</dbReference>
<keyword evidence="13 14" id="KW-0998">Cell outer membrane</keyword>
<keyword evidence="19" id="KW-1185">Reference proteome</keyword>
<comment type="caution">
    <text evidence="18">The sequence shown here is derived from an EMBL/GenBank/DDBJ whole genome shotgun (WGS) entry which is preliminary data.</text>
</comment>
<keyword evidence="4 14" id="KW-1134">Transmembrane beta strand</keyword>
<dbReference type="Proteomes" id="UP001596456">
    <property type="component" value="Unassembled WGS sequence"/>
</dbReference>
<keyword evidence="3 14" id="KW-0813">Transport</keyword>
<evidence type="ECO:0000256" key="13">
    <source>
        <dbReference type="ARBA" id="ARBA00023237"/>
    </source>
</evidence>
<keyword evidence="11 14" id="KW-0472">Membrane</keyword>
<evidence type="ECO:0000256" key="16">
    <source>
        <dbReference type="SAM" id="SignalP"/>
    </source>
</evidence>
<dbReference type="Pfam" id="PF07660">
    <property type="entry name" value="STN"/>
    <property type="match status" value="1"/>
</dbReference>
<accession>A0ABW2KUK0</accession>
<comment type="subcellular location">
    <subcellularLocation>
        <location evidence="1 14">Cell outer membrane</location>
        <topology evidence="1 14">Multi-pass membrane protein</topology>
    </subcellularLocation>
</comment>
<evidence type="ECO:0000256" key="9">
    <source>
        <dbReference type="ARBA" id="ARBA00023065"/>
    </source>
</evidence>
<dbReference type="InterPro" id="IPR039426">
    <property type="entry name" value="TonB-dep_rcpt-like"/>
</dbReference>
<dbReference type="InterPro" id="IPR036942">
    <property type="entry name" value="Beta-barrel_TonB_sf"/>
</dbReference>
<proteinExistence type="inferred from homology"/>